<name>A0A481ZA32_9VIRU</name>
<dbReference type="Pfam" id="PF13392">
    <property type="entry name" value="HNH_3"/>
    <property type="match status" value="2"/>
</dbReference>
<gene>
    <name evidence="2" type="ORF">LCPAC304_03020</name>
</gene>
<accession>A0A481ZA32</accession>
<dbReference type="InterPro" id="IPR044925">
    <property type="entry name" value="His-Me_finger_sf"/>
</dbReference>
<dbReference type="SMART" id="SM00497">
    <property type="entry name" value="IENR1"/>
    <property type="match status" value="3"/>
</dbReference>
<dbReference type="GO" id="GO:0004519">
    <property type="term" value="F:endonuclease activity"/>
    <property type="evidence" value="ECO:0007669"/>
    <property type="project" value="UniProtKB-KW"/>
</dbReference>
<organism evidence="2">
    <name type="scientific">Pithovirus LCPAC304</name>
    <dbReference type="NCBI Taxonomy" id="2506594"/>
    <lineage>
        <taxon>Viruses</taxon>
        <taxon>Pithoviruses</taxon>
    </lineage>
</organism>
<dbReference type="InterPro" id="IPR003615">
    <property type="entry name" value="HNH_nuc"/>
</dbReference>
<keyword evidence="2" id="KW-0255">Endonuclease</keyword>
<dbReference type="Pfam" id="PF07453">
    <property type="entry name" value="NUMOD1"/>
    <property type="match status" value="3"/>
</dbReference>
<feature type="domain" description="HNH nuclease" evidence="1">
    <location>
        <begin position="48"/>
        <end position="96"/>
    </location>
</feature>
<feature type="domain" description="HNH nuclease" evidence="1">
    <location>
        <begin position="389"/>
        <end position="437"/>
    </location>
</feature>
<dbReference type="Gene3D" id="1.10.10.10">
    <property type="entry name" value="Winged helix-like DNA-binding domain superfamily/Winged helix DNA-binding domain"/>
    <property type="match status" value="3"/>
</dbReference>
<keyword evidence="2" id="KW-0540">Nuclease</keyword>
<dbReference type="InterPro" id="IPR010896">
    <property type="entry name" value="NUMOD1"/>
</dbReference>
<dbReference type="SUPFAM" id="SSF54060">
    <property type="entry name" value="His-Me finger endonucleases"/>
    <property type="match status" value="3"/>
</dbReference>
<dbReference type="SMART" id="SM00507">
    <property type="entry name" value="HNHc"/>
    <property type="match status" value="2"/>
</dbReference>
<sequence length="500" mass="58360">MTKYCPVSTYENYLAYSDGRIFSAKSNRFLKPGFVNGYHRVALHKNNRSKQFALHRLIATAFIPNPKNLPVVNHKDGNRINNNINNLEWVTYASNTIHAYNTGLNVPFTRAVIQYDLHGNLLNTFSSIKEASEITGINRSTISEGPKDDRYRAGNYIWKYTTDENKKKTPAKDIRRPIKQIDPSTNKTINIFSSVKEASASTSISENIIRNVCKRKQRVGRGYIWKYVIPELSIELSEHWKKIIGYNNYWIEPSGEVWSSISKQFVKKYRKKERYFFVKLCKSKRYKKHYIHELVATYFMPNRDAYQYIRHMDGDITNNHHHNLEWTDKEQALYNGNPIPTKWKKIAGYNIYYATPNGKIFSSKSGDFLRPQNVSSVTYSSVSLYQKSKKQSARIHRIIATTLIPNPDNLTIVNHKNGIRSDNRMENLEWTTQSENMFHSYISRKCKTKKVVQMDLENKRIQTFESARRASESVGLRISTIYSACTRNQTRGGYRWKYIE</sequence>
<dbReference type="Gene3D" id="3.90.75.20">
    <property type="match status" value="3"/>
</dbReference>
<evidence type="ECO:0000259" key="1">
    <source>
        <dbReference type="SMART" id="SM00507"/>
    </source>
</evidence>
<evidence type="ECO:0000313" key="2">
    <source>
        <dbReference type="EMBL" id="QBK91959.1"/>
    </source>
</evidence>
<keyword evidence="2" id="KW-0378">Hydrolase</keyword>
<dbReference type="EMBL" id="MK500566">
    <property type="protein sequence ID" value="QBK91959.1"/>
    <property type="molecule type" value="Genomic_DNA"/>
</dbReference>
<protein>
    <submittedName>
        <fullName evidence="2">HNH endonuclease</fullName>
    </submittedName>
</protein>
<dbReference type="InterPro" id="IPR036388">
    <property type="entry name" value="WH-like_DNA-bd_sf"/>
</dbReference>
<reference evidence="2" key="1">
    <citation type="journal article" date="2019" name="MBio">
        <title>Virus Genomes from Deep Sea Sediments Expand the Ocean Megavirome and Support Independent Origins of Viral Gigantism.</title>
        <authorList>
            <person name="Backstrom D."/>
            <person name="Yutin N."/>
            <person name="Jorgensen S.L."/>
            <person name="Dharamshi J."/>
            <person name="Homa F."/>
            <person name="Zaremba-Niedwiedzka K."/>
            <person name="Spang A."/>
            <person name="Wolf Y.I."/>
            <person name="Koonin E.V."/>
            <person name="Ettema T.J."/>
        </authorList>
    </citation>
    <scope>NUCLEOTIDE SEQUENCE</scope>
</reference>
<proteinExistence type="predicted"/>
<dbReference type="InterPro" id="IPR003647">
    <property type="entry name" value="Intron_nuc_1_rpt"/>
</dbReference>